<dbReference type="InterPro" id="IPR007696">
    <property type="entry name" value="DNA_mismatch_repair_MutS_core"/>
</dbReference>
<dbReference type="Gene3D" id="1.10.1420.10">
    <property type="match status" value="2"/>
</dbReference>
<feature type="domain" description="DNA mismatch repair protein MutS core" evidence="4">
    <location>
        <begin position="322"/>
        <end position="660"/>
    </location>
</feature>
<dbReference type="Gene3D" id="3.40.1170.10">
    <property type="entry name" value="DNA repair protein MutS, domain I"/>
    <property type="match status" value="1"/>
</dbReference>
<dbReference type="GO" id="GO:0006298">
    <property type="term" value="P:mismatch repair"/>
    <property type="evidence" value="ECO:0007669"/>
    <property type="project" value="InterPro"/>
</dbReference>
<evidence type="ECO:0000313" key="6">
    <source>
        <dbReference type="Proteomes" id="UP000037460"/>
    </source>
</evidence>
<keyword evidence="3" id="KW-0539">Nucleus</keyword>
<keyword evidence="6" id="KW-1185">Reference proteome</keyword>
<dbReference type="OrthoDB" id="295033at2759"/>
<evidence type="ECO:0000313" key="5">
    <source>
        <dbReference type="EMBL" id="KOO28775.1"/>
    </source>
</evidence>
<keyword evidence="2" id="KW-0227">DNA damage</keyword>
<sequence length="668" mass="74425">MSALELLSQMKEVSAGGDDKDDHRTVVDFLRKLGRQPDDMLRFFDRNSYYTLHGRDADTVASEYFKSSACVRHWGSGDDRHPYLSINKKMGAEIIRSALLKQRRRVEVYSSDGKQWVLDRRGSPGNLQAFEEECLRDSDLSVDTSSVIVAVRLGRAGGGKASAQRLVGCAFVDCTVRTIRVSEFEDDEHLSTLESLICQQGTRECLLPAELTEPERAKLLELCELCEVPSTGAKKGTFSKGDVQQDLRRLLGARELHGRTFASESQLGLSAVCGLISYLELMGASDTFGLWTLDWVDAAQFMRLDAGAMRCLSVEPQPGEPERNASLLGLFSCCKTAMGARLLRKWLKQPLLSRHDIEDRLETVDALFQANETRQLLRDEVLPKLGSDLDKLARAFQAKKATLREVVLLYHFVLGLPRLVRTLQEHAEGAPSDERARLIARKYTTPFEGVHNNFTNLLRLVQTAVDLEAAQRHEFVLRSHFSEDLASLGAAEDEVLERIEGHHGTLCATLGLDRDKLRLEADGRWGYCVRASRAVEKELRASAAYQSGKVKLNLLQTKKEGVAYQDSKLASMAEEYAEAAKAYDAEQKTLASKVIDTAGTFVPVVVECHTLLAELDVLLAFAHVATTAPEPFVKPTLVPPEDGRQRLVLRGCRHPCVERMDGDELHQE</sequence>
<gene>
    <name evidence="5" type="ORF">Ctob_005551</name>
</gene>
<dbReference type="PANTHER" id="PTHR11361:SF35">
    <property type="entry name" value="DNA MISMATCH REPAIR PROTEIN MSH2"/>
    <property type="match status" value="1"/>
</dbReference>
<dbReference type="Pfam" id="PF05190">
    <property type="entry name" value="MutS_IV"/>
    <property type="match status" value="1"/>
</dbReference>
<reference evidence="6" key="1">
    <citation type="journal article" date="2015" name="PLoS Genet.">
        <title>Genome Sequence and Transcriptome Analyses of Chrysochromulina tobin: Metabolic Tools for Enhanced Algal Fitness in the Prominent Order Prymnesiales (Haptophyceae).</title>
        <authorList>
            <person name="Hovde B.T."/>
            <person name="Deodato C.R."/>
            <person name="Hunsperger H.M."/>
            <person name="Ryken S.A."/>
            <person name="Yost W."/>
            <person name="Jha R.K."/>
            <person name="Patterson J."/>
            <person name="Monnat R.J. Jr."/>
            <person name="Barlow S.B."/>
            <person name="Starkenburg S.R."/>
            <person name="Cattolico R.A."/>
        </authorList>
    </citation>
    <scope>NUCLEOTIDE SEQUENCE</scope>
    <source>
        <strain evidence="6">CCMP291</strain>
    </source>
</reference>
<dbReference type="Gene3D" id="3.30.420.110">
    <property type="entry name" value="MutS, connector domain"/>
    <property type="match status" value="1"/>
</dbReference>
<evidence type="ECO:0000256" key="2">
    <source>
        <dbReference type="ARBA" id="ARBA00023204"/>
    </source>
</evidence>
<dbReference type="InterPro" id="IPR007860">
    <property type="entry name" value="DNA_mmatch_repair_MutS_con_dom"/>
</dbReference>
<protein>
    <submittedName>
        <fullName evidence="5">DNA mismatch repair protein msh-2</fullName>
    </submittedName>
</protein>
<dbReference type="GO" id="GO:0032301">
    <property type="term" value="C:MutSalpha complex"/>
    <property type="evidence" value="ECO:0007669"/>
    <property type="project" value="TreeGrafter"/>
</dbReference>
<name>A0A0M0JQL6_9EUKA</name>
<accession>A0A0M0JQL6</accession>
<evidence type="ECO:0000259" key="4">
    <source>
        <dbReference type="SMART" id="SM00533"/>
    </source>
</evidence>
<dbReference type="InterPro" id="IPR007861">
    <property type="entry name" value="DNA_mismatch_repair_MutS_clamp"/>
</dbReference>
<dbReference type="GO" id="GO:0006312">
    <property type="term" value="P:mitotic recombination"/>
    <property type="evidence" value="ECO:0007669"/>
    <property type="project" value="TreeGrafter"/>
</dbReference>
<comment type="subcellular location">
    <subcellularLocation>
        <location evidence="1">Nucleus</location>
    </subcellularLocation>
</comment>
<dbReference type="SMART" id="SM00533">
    <property type="entry name" value="MUTSd"/>
    <property type="match status" value="1"/>
</dbReference>
<dbReference type="InterPro" id="IPR045076">
    <property type="entry name" value="MutS"/>
</dbReference>
<dbReference type="SUPFAM" id="SSF48334">
    <property type="entry name" value="DNA repair protein MutS, domain III"/>
    <property type="match status" value="1"/>
</dbReference>
<organism evidence="5 6">
    <name type="scientific">Chrysochromulina tobinii</name>
    <dbReference type="NCBI Taxonomy" id="1460289"/>
    <lineage>
        <taxon>Eukaryota</taxon>
        <taxon>Haptista</taxon>
        <taxon>Haptophyta</taxon>
        <taxon>Prymnesiophyceae</taxon>
        <taxon>Prymnesiales</taxon>
        <taxon>Chrysochromulinaceae</taxon>
        <taxon>Chrysochromulina</taxon>
    </lineage>
</organism>
<dbReference type="SUPFAM" id="SSF53150">
    <property type="entry name" value="DNA repair protein MutS, domain II"/>
    <property type="match status" value="1"/>
</dbReference>
<dbReference type="PANTHER" id="PTHR11361">
    <property type="entry name" value="DNA MISMATCH REPAIR PROTEIN MUTS FAMILY MEMBER"/>
    <property type="match status" value="1"/>
</dbReference>
<dbReference type="GO" id="GO:0005524">
    <property type="term" value="F:ATP binding"/>
    <property type="evidence" value="ECO:0007669"/>
    <property type="project" value="InterPro"/>
</dbReference>
<dbReference type="InterPro" id="IPR011184">
    <property type="entry name" value="DNA_mismatch_repair_Msh2"/>
</dbReference>
<keyword evidence="2" id="KW-0234">DNA repair</keyword>
<dbReference type="AlphaFoldDB" id="A0A0M0JQL6"/>
<dbReference type="PIRSF" id="PIRSF005813">
    <property type="entry name" value="MSH2"/>
    <property type="match status" value="1"/>
</dbReference>
<dbReference type="InterPro" id="IPR036678">
    <property type="entry name" value="MutS_con_dom_sf"/>
</dbReference>
<evidence type="ECO:0000256" key="1">
    <source>
        <dbReference type="ARBA" id="ARBA00004123"/>
    </source>
</evidence>
<evidence type="ECO:0000256" key="3">
    <source>
        <dbReference type="ARBA" id="ARBA00023242"/>
    </source>
</evidence>
<dbReference type="Pfam" id="PF05192">
    <property type="entry name" value="MutS_III"/>
    <property type="match status" value="1"/>
</dbReference>
<dbReference type="GO" id="GO:0030983">
    <property type="term" value="F:mismatched DNA binding"/>
    <property type="evidence" value="ECO:0007669"/>
    <property type="project" value="InterPro"/>
</dbReference>
<dbReference type="InterPro" id="IPR007695">
    <property type="entry name" value="DNA_mismatch_repair_MutS-lik_N"/>
</dbReference>
<dbReference type="GO" id="GO:0140664">
    <property type="term" value="F:ATP-dependent DNA damage sensor activity"/>
    <property type="evidence" value="ECO:0007669"/>
    <property type="project" value="InterPro"/>
</dbReference>
<dbReference type="Pfam" id="PF01624">
    <property type="entry name" value="MutS_I"/>
    <property type="match status" value="1"/>
</dbReference>
<dbReference type="Pfam" id="PF05188">
    <property type="entry name" value="MutS_II"/>
    <property type="match status" value="1"/>
</dbReference>
<comment type="caution">
    <text evidence="5">The sequence shown here is derived from an EMBL/GenBank/DDBJ whole genome shotgun (WGS) entry which is preliminary data.</text>
</comment>
<dbReference type="InterPro" id="IPR016151">
    <property type="entry name" value="DNA_mismatch_repair_MutS_N"/>
</dbReference>
<proteinExistence type="predicted"/>
<dbReference type="InterPro" id="IPR036187">
    <property type="entry name" value="DNA_mismatch_repair_MutS_sf"/>
</dbReference>
<dbReference type="Proteomes" id="UP000037460">
    <property type="component" value="Unassembled WGS sequence"/>
</dbReference>
<dbReference type="EMBL" id="JWZX01002515">
    <property type="protein sequence ID" value="KOO28775.1"/>
    <property type="molecule type" value="Genomic_DNA"/>
</dbReference>